<evidence type="ECO:0000256" key="5">
    <source>
        <dbReference type="ARBA" id="ARBA00022723"/>
    </source>
</evidence>
<dbReference type="Proteomes" id="UP000177029">
    <property type="component" value="Unassembled WGS sequence"/>
</dbReference>
<evidence type="ECO:0000313" key="10">
    <source>
        <dbReference type="EMBL" id="OGM92405.1"/>
    </source>
</evidence>
<dbReference type="PANTHER" id="PTHR46173:SF1">
    <property type="entry name" value="CCA TRNA NUCLEOTIDYLTRANSFERASE 1, MITOCHONDRIAL"/>
    <property type="match status" value="1"/>
</dbReference>
<dbReference type="NCBIfam" id="TIGR00277">
    <property type="entry name" value="HDIG"/>
    <property type="match status" value="1"/>
</dbReference>
<dbReference type="EMBL" id="MGIP01000002">
    <property type="protein sequence ID" value="OGM92405.1"/>
    <property type="molecule type" value="Genomic_DNA"/>
</dbReference>
<keyword evidence="8" id="KW-0694">RNA-binding</keyword>
<dbReference type="STRING" id="1802555.A2755_01420"/>
<dbReference type="Pfam" id="PF01743">
    <property type="entry name" value="PolyA_pol"/>
    <property type="match status" value="1"/>
</dbReference>
<dbReference type="GO" id="GO:0000049">
    <property type="term" value="F:tRNA binding"/>
    <property type="evidence" value="ECO:0007669"/>
    <property type="project" value="TreeGrafter"/>
</dbReference>
<feature type="domain" description="HD" evidence="9">
    <location>
        <begin position="249"/>
        <end position="363"/>
    </location>
</feature>
<accession>A0A1F8DXC0</accession>
<dbReference type="InterPro" id="IPR002646">
    <property type="entry name" value="PolA_pol_head_dom"/>
</dbReference>
<keyword evidence="4" id="KW-0548">Nucleotidyltransferase</keyword>
<evidence type="ECO:0000313" key="11">
    <source>
        <dbReference type="Proteomes" id="UP000177029"/>
    </source>
</evidence>
<dbReference type="InterPro" id="IPR032828">
    <property type="entry name" value="PolyA_RNA-bd"/>
</dbReference>
<comment type="cofactor">
    <cofactor evidence="1">
        <name>Mg(2+)</name>
        <dbReference type="ChEBI" id="CHEBI:18420"/>
    </cofactor>
</comment>
<evidence type="ECO:0000256" key="2">
    <source>
        <dbReference type="ARBA" id="ARBA00022679"/>
    </source>
</evidence>
<dbReference type="SMART" id="SM00471">
    <property type="entry name" value="HDc"/>
    <property type="match status" value="1"/>
</dbReference>
<evidence type="ECO:0000256" key="3">
    <source>
        <dbReference type="ARBA" id="ARBA00022694"/>
    </source>
</evidence>
<keyword evidence="5" id="KW-0479">Metal-binding</keyword>
<proteinExistence type="inferred from homology"/>
<comment type="caution">
    <text evidence="10">The sequence shown here is derived from an EMBL/GenBank/DDBJ whole genome shotgun (WGS) entry which is preliminary data.</text>
</comment>
<name>A0A1F8DXC0_9BACT</name>
<organism evidence="10 11">
    <name type="scientific">Candidatus Wolfebacteria bacterium RIFCSPHIGHO2_01_FULL_48_22</name>
    <dbReference type="NCBI Taxonomy" id="1802555"/>
    <lineage>
        <taxon>Bacteria</taxon>
        <taxon>Candidatus Wolfeibacteriota</taxon>
    </lineage>
</organism>
<dbReference type="Gene3D" id="1.10.3090.10">
    <property type="entry name" value="cca-adding enzyme, domain 2"/>
    <property type="match status" value="1"/>
</dbReference>
<dbReference type="InterPro" id="IPR050264">
    <property type="entry name" value="Bact_CCA-adding_enz_type3_sf"/>
</dbReference>
<keyword evidence="6" id="KW-0547">Nucleotide-binding</keyword>
<evidence type="ECO:0000256" key="4">
    <source>
        <dbReference type="ARBA" id="ARBA00022695"/>
    </source>
</evidence>
<dbReference type="PROSITE" id="PS51831">
    <property type="entry name" value="HD"/>
    <property type="match status" value="1"/>
</dbReference>
<dbReference type="Gene3D" id="1.10.246.80">
    <property type="match status" value="1"/>
</dbReference>
<reference evidence="10 11" key="1">
    <citation type="journal article" date="2016" name="Nat. Commun.">
        <title>Thousands of microbial genomes shed light on interconnected biogeochemical processes in an aquifer system.</title>
        <authorList>
            <person name="Anantharaman K."/>
            <person name="Brown C.T."/>
            <person name="Hug L.A."/>
            <person name="Sharon I."/>
            <person name="Castelle C.J."/>
            <person name="Probst A.J."/>
            <person name="Thomas B.C."/>
            <person name="Singh A."/>
            <person name="Wilkins M.J."/>
            <person name="Karaoz U."/>
            <person name="Brodie E.L."/>
            <person name="Williams K.H."/>
            <person name="Hubbard S.S."/>
            <person name="Banfield J.F."/>
        </authorList>
    </citation>
    <scope>NUCLEOTIDE SEQUENCE [LARGE SCALE GENOMIC DNA]</scope>
</reference>
<dbReference type="GO" id="GO:0000166">
    <property type="term" value="F:nucleotide binding"/>
    <property type="evidence" value="ECO:0007669"/>
    <property type="project" value="UniProtKB-KW"/>
</dbReference>
<dbReference type="InterPro" id="IPR003607">
    <property type="entry name" value="HD/PDEase_dom"/>
</dbReference>
<keyword evidence="2 8" id="KW-0808">Transferase</keyword>
<evidence type="ECO:0000256" key="6">
    <source>
        <dbReference type="ARBA" id="ARBA00022741"/>
    </source>
</evidence>
<dbReference type="CDD" id="cd00077">
    <property type="entry name" value="HDc"/>
    <property type="match status" value="1"/>
</dbReference>
<dbReference type="CDD" id="cd05398">
    <property type="entry name" value="NT_ClassII-CCAase"/>
    <property type="match status" value="1"/>
</dbReference>
<dbReference type="InterPro" id="IPR043519">
    <property type="entry name" value="NT_sf"/>
</dbReference>
<keyword evidence="3" id="KW-0819">tRNA processing</keyword>
<dbReference type="Gene3D" id="3.30.460.10">
    <property type="entry name" value="Beta Polymerase, domain 2"/>
    <property type="match status" value="1"/>
</dbReference>
<protein>
    <recommendedName>
        <fullName evidence="9">HD domain-containing protein</fullName>
    </recommendedName>
</protein>
<dbReference type="Pfam" id="PF12627">
    <property type="entry name" value="PolyA_pol_RNAbd"/>
    <property type="match status" value="1"/>
</dbReference>
<evidence type="ECO:0000259" key="9">
    <source>
        <dbReference type="PROSITE" id="PS51831"/>
    </source>
</evidence>
<evidence type="ECO:0000256" key="1">
    <source>
        <dbReference type="ARBA" id="ARBA00001946"/>
    </source>
</evidence>
<evidence type="ECO:0000256" key="8">
    <source>
        <dbReference type="RuleBase" id="RU003953"/>
    </source>
</evidence>
<dbReference type="AlphaFoldDB" id="A0A1F8DXC0"/>
<dbReference type="Pfam" id="PF01966">
    <property type="entry name" value="HD"/>
    <property type="match status" value="1"/>
</dbReference>
<dbReference type="GO" id="GO:0008033">
    <property type="term" value="P:tRNA processing"/>
    <property type="evidence" value="ECO:0007669"/>
    <property type="project" value="UniProtKB-KW"/>
</dbReference>
<dbReference type="GO" id="GO:0016779">
    <property type="term" value="F:nucleotidyltransferase activity"/>
    <property type="evidence" value="ECO:0007669"/>
    <property type="project" value="UniProtKB-KW"/>
</dbReference>
<dbReference type="PANTHER" id="PTHR46173">
    <property type="entry name" value="CCA TRNA NUCLEOTIDYLTRANSFERASE 1, MITOCHONDRIAL"/>
    <property type="match status" value="1"/>
</dbReference>
<dbReference type="InterPro" id="IPR006675">
    <property type="entry name" value="HDIG_dom"/>
</dbReference>
<dbReference type="GO" id="GO:0046872">
    <property type="term" value="F:metal ion binding"/>
    <property type="evidence" value="ECO:0007669"/>
    <property type="project" value="UniProtKB-KW"/>
</dbReference>
<gene>
    <name evidence="10" type="ORF">A2755_01420</name>
</gene>
<sequence>MKNFSIPQEVADISKTLAEAGFEAYAVGGCVRDLLLGRKPADWDIATNAKPEEIQKLFPDSVYENAFGTVAVKTGLDDETLALVEVTTYRVESSYSDYRRPDAVVFAKTIEEDLSRRDFTINAIAFRPKGIVDLYGGQDDVKKKIIRAVGNANDRFNEDALRMLRAVRLTAQLDFKIEESTYDAIRTNVDLLKHISIERIRDEFEKLIMTPRAGWGLELLHETGLLKHIIPELLEGVGVGQNKHHIYTVWEHNKRALEYAVEKGYPLEIRLGALLHDVGKPRTKAGDGINSTFYAHEIVGGMMTKKIMERLKFPKKIADHVTHLVRFHLFYYNVGDVTEAGVRRFLKRVGSENVDDLLKIREADRIGSGVPKAFPYKLRHLLFMIDKVKKDAIDTRMLEIDGTEIMEELGLNPGPKVGWIMSVLLEEVLDDSKKNSKEKLFERARELDAMSDAELIKLQKKAKDRKEEFEQGVEEEIKKRYRVS</sequence>
<keyword evidence="7" id="KW-0460">Magnesium</keyword>
<dbReference type="SUPFAM" id="SSF81301">
    <property type="entry name" value="Nucleotidyltransferase"/>
    <property type="match status" value="1"/>
</dbReference>
<comment type="similarity">
    <text evidence="8">Belongs to the tRNA nucleotidyltransferase/poly(A) polymerase family.</text>
</comment>
<evidence type="ECO:0000256" key="7">
    <source>
        <dbReference type="ARBA" id="ARBA00022842"/>
    </source>
</evidence>
<dbReference type="SUPFAM" id="SSF81891">
    <property type="entry name" value="Poly A polymerase C-terminal region-like"/>
    <property type="match status" value="1"/>
</dbReference>
<dbReference type="InterPro" id="IPR006674">
    <property type="entry name" value="HD_domain"/>
</dbReference>